<accession>A0A833DTD5</accession>
<organism evidence="2 3">
    <name type="scientific">Ignisphaera aggregans</name>
    <dbReference type="NCBI Taxonomy" id="334771"/>
    <lineage>
        <taxon>Archaea</taxon>
        <taxon>Thermoproteota</taxon>
        <taxon>Thermoprotei</taxon>
        <taxon>Desulfurococcales</taxon>
        <taxon>Desulfurococcaceae</taxon>
        <taxon>Ignisphaera</taxon>
    </lineage>
</organism>
<gene>
    <name evidence="2" type="ORF">EYH02_01650</name>
</gene>
<dbReference type="PIRSF" id="PIRSF006593">
    <property type="entry name" value="UCP006593"/>
    <property type="match status" value="1"/>
</dbReference>
<sequence length="297" mass="32993">MKLYTECIACQVKVRFRDIVKLFPDEKQRMEALKAVIKVINDRIVDNTLNPVRLATELFRLLKSLSRVTDPYAKEKAEANKLALSVYPSIRSHVMAINSPEQRVVEALRVSLVGNLIDFGVAEHTPPSISELLSILKTLHIHGDPKAAAKALLKAKRIVVLMDNSGEAVFDRIIADILRPLGKEVIAIVKGGAFQNDITIHEAKDAGLYESFDEVVSTGTDAASIFLDEVSEEVLKIIKHSDIIVSKGMANYEYLTDIEHILRKTVLYLLIAKCEPIAIDTRAIKGAALTILRHFTT</sequence>
<evidence type="ECO:0000259" key="1">
    <source>
        <dbReference type="Pfam" id="PF01937"/>
    </source>
</evidence>
<evidence type="ECO:0000313" key="2">
    <source>
        <dbReference type="EMBL" id="HIP56765.1"/>
    </source>
</evidence>
<dbReference type="Proteomes" id="UP000605805">
    <property type="component" value="Unassembled WGS sequence"/>
</dbReference>
<comment type="caution">
    <text evidence="2">The sequence shown here is derived from an EMBL/GenBank/DDBJ whole genome shotgun (WGS) entry which is preliminary data.</text>
</comment>
<dbReference type="AlphaFoldDB" id="A0A833DTD5"/>
<evidence type="ECO:0000313" key="3">
    <source>
        <dbReference type="Proteomes" id="UP000605805"/>
    </source>
</evidence>
<dbReference type="SUPFAM" id="SSF111321">
    <property type="entry name" value="AF1104-like"/>
    <property type="match status" value="1"/>
</dbReference>
<dbReference type="Pfam" id="PF01937">
    <property type="entry name" value="ARMT1-like_dom"/>
    <property type="match status" value="1"/>
</dbReference>
<dbReference type="InterPro" id="IPR014444">
    <property type="entry name" value="PH1575-like"/>
</dbReference>
<feature type="domain" description="Damage-control phosphatase ARMT1-like metal-binding" evidence="1">
    <location>
        <begin position="5"/>
        <end position="283"/>
    </location>
</feature>
<protein>
    <submittedName>
        <fullName evidence="2">DUF89 family protein</fullName>
    </submittedName>
</protein>
<dbReference type="Gene3D" id="3.40.50.10880">
    <property type="entry name" value="Uncharacterised protein PF01937, DUF89, domain 3"/>
    <property type="match status" value="1"/>
</dbReference>
<dbReference type="EMBL" id="DQTV01000037">
    <property type="protein sequence ID" value="HIP56765.1"/>
    <property type="molecule type" value="Genomic_DNA"/>
</dbReference>
<reference evidence="2" key="1">
    <citation type="journal article" date="2020" name="ISME J.">
        <title>Gammaproteobacteria mediating utilization of methyl-, sulfur- and petroleum organic compounds in deep ocean hydrothermal plumes.</title>
        <authorList>
            <person name="Zhou Z."/>
            <person name="Liu Y."/>
            <person name="Pan J."/>
            <person name="Cron B.R."/>
            <person name="Toner B.M."/>
            <person name="Anantharaman K."/>
            <person name="Breier J.A."/>
            <person name="Dick G.J."/>
            <person name="Li M."/>
        </authorList>
    </citation>
    <scope>NUCLEOTIDE SEQUENCE</scope>
    <source>
        <strain evidence="2">SZUA-1435</strain>
    </source>
</reference>
<name>A0A833DTD5_9CREN</name>
<proteinExistence type="predicted"/>
<dbReference type="InterPro" id="IPR036075">
    <property type="entry name" value="ARMT-1-like_metal-bd_sf"/>
</dbReference>
<dbReference type="InterPro" id="IPR002791">
    <property type="entry name" value="ARMT1-like_metal-bd"/>
</dbReference>
<dbReference type="Gene3D" id="1.10.285.20">
    <property type="entry name" value="Uncharacterised protein PF01937, DUF89, domain 2"/>
    <property type="match status" value="1"/>
</dbReference>